<evidence type="ECO:0000313" key="2">
    <source>
        <dbReference type="Proteomes" id="UP000249524"/>
    </source>
</evidence>
<proteinExistence type="predicted"/>
<dbReference type="AlphaFoldDB" id="A0A328BI77"/>
<dbReference type="SUPFAM" id="SSF53448">
    <property type="entry name" value="Nucleotide-diphospho-sugar transferases"/>
    <property type="match status" value="1"/>
</dbReference>
<accession>A0A328BI77</accession>
<dbReference type="OrthoDB" id="118340at2"/>
<dbReference type="EMBL" id="QFYS01000005">
    <property type="protein sequence ID" value="RAK64748.1"/>
    <property type="molecule type" value="Genomic_DNA"/>
</dbReference>
<dbReference type="Gene3D" id="3.90.550.10">
    <property type="entry name" value="Spore Coat Polysaccharide Biosynthesis Protein SpsA, Chain A"/>
    <property type="match status" value="1"/>
</dbReference>
<protein>
    <recommendedName>
        <fullName evidence="3">Glycosyl transferase</fullName>
    </recommendedName>
</protein>
<sequence length="341" mass="39094">MKILCYSSFTFSYLNRARVLFQTLRRHHPDWELAALITDRPPEGFAFDPANEPFDRLVWAEDLGVPNFRSWLFKHDIVEICTAVKGPFLHQACGWGFDAVIYMDPDTAALASLEPLERWLEDHDILLTPHLIDPNDEPAAILDNDISASKTGIFNLGFVAIRTTGEGARFAKWWNDRLLSYCYDDIPNGLFVDQRWCDHAPALFDRLKVIRDPGYNVASWNLSTRKIDIGKDGAITVNGAPLRFWHFTKLGAVGDAMTKRYAGRNYQVYEIWAWYKRQIAAATDPAIPERWWAYGAYDDGKPIAKAERVLYRERTDLQQAFPNPYASGRGSFQEWLEHEGA</sequence>
<evidence type="ECO:0008006" key="3">
    <source>
        <dbReference type="Google" id="ProtNLM"/>
    </source>
</evidence>
<organism evidence="1 2">
    <name type="scientific">Phenylobacterium kunshanense</name>
    <dbReference type="NCBI Taxonomy" id="1445034"/>
    <lineage>
        <taxon>Bacteria</taxon>
        <taxon>Pseudomonadati</taxon>
        <taxon>Pseudomonadota</taxon>
        <taxon>Alphaproteobacteria</taxon>
        <taxon>Caulobacterales</taxon>
        <taxon>Caulobacteraceae</taxon>
        <taxon>Phenylobacterium</taxon>
    </lineage>
</organism>
<dbReference type="InterPro" id="IPR029044">
    <property type="entry name" value="Nucleotide-diphossugar_trans"/>
</dbReference>
<gene>
    <name evidence="1" type="ORF">DJ019_11995</name>
</gene>
<name>A0A328BI77_9CAUL</name>
<dbReference type="Proteomes" id="UP000249524">
    <property type="component" value="Unassembled WGS sequence"/>
</dbReference>
<dbReference type="RefSeq" id="WP_111276286.1">
    <property type="nucleotide sequence ID" value="NZ_QFYS01000005.1"/>
</dbReference>
<reference evidence="1 2" key="1">
    <citation type="submission" date="2018-05" db="EMBL/GenBank/DDBJ databases">
        <authorList>
            <person name="Lanie J.A."/>
            <person name="Ng W.-L."/>
            <person name="Kazmierczak K.M."/>
            <person name="Andrzejewski T.M."/>
            <person name="Davidsen T.M."/>
            <person name="Wayne K.J."/>
            <person name="Tettelin H."/>
            <person name="Glass J.I."/>
            <person name="Rusch D."/>
            <person name="Podicherti R."/>
            <person name="Tsui H.-C.T."/>
            <person name="Winkler M.E."/>
        </authorList>
    </citation>
    <scope>NUCLEOTIDE SEQUENCE [LARGE SCALE GENOMIC DNA]</scope>
    <source>
        <strain evidence="1 2">BUT-10</strain>
    </source>
</reference>
<evidence type="ECO:0000313" key="1">
    <source>
        <dbReference type="EMBL" id="RAK64748.1"/>
    </source>
</evidence>
<comment type="caution">
    <text evidence="1">The sequence shown here is derived from an EMBL/GenBank/DDBJ whole genome shotgun (WGS) entry which is preliminary data.</text>
</comment>
<keyword evidence="2" id="KW-1185">Reference proteome</keyword>